<dbReference type="CDD" id="cd05233">
    <property type="entry name" value="SDR_c"/>
    <property type="match status" value="1"/>
</dbReference>
<gene>
    <name evidence="4" type="ORF">KDA82_00745</name>
</gene>
<dbReference type="InterPro" id="IPR057326">
    <property type="entry name" value="KR_dom"/>
</dbReference>
<feature type="domain" description="Ketoreductase" evidence="3">
    <location>
        <begin position="7"/>
        <end position="178"/>
    </location>
</feature>
<dbReference type="InterPro" id="IPR002347">
    <property type="entry name" value="SDR_fam"/>
</dbReference>
<dbReference type="FunFam" id="3.40.50.720:FF:000084">
    <property type="entry name" value="Short-chain dehydrogenase reductase"/>
    <property type="match status" value="1"/>
</dbReference>
<dbReference type="PRINTS" id="PR00081">
    <property type="entry name" value="GDHRDH"/>
</dbReference>
<dbReference type="EMBL" id="JAGSMN010000013">
    <property type="protein sequence ID" value="MBR7671590.1"/>
    <property type="molecule type" value="Genomic_DNA"/>
</dbReference>
<dbReference type="InterPro" id="IPR020904">
    <property type="entry name" value="Sc_DH/Rdtase_CS"/>
</dbReference>
<comment type="caution">
    <text evidence="4">The sequence shown here is derived from an EMBL/GenBank/DDBJ whole genome shotgun (WGS) entry which is preliminary data.</text>
</comment>
<comment type="similarity">
    <text evidence="1">Belongs to the short-chain dehydrogenases/reductases (SDR) family.</text>
</comment>
<evidence type="ECO:0000313" key="4">
    <source>
        <dbReference type="EMBL" id="MBR7671590.1"/>
    </source>
</evidence>
<evidence type="ECO:0000259" key="3">
    <source>
        <dbReference type="SMART" id="SM00822"/>
    </source>
</evidence>
<dbReference type="AlphaFoldDB" id="A0A8T4IJJ9"/>
<dbReference type="SMART" id="SM00822">
    <property type="entry name" value="PKS_KR"/>
    <property type="match status" value="1"/>
</dbReference>
<keyword evidence="5" id="KW-1185">Reference proteome</keyword>
<dbReference type="InterPro" id="IPR036291">
    <property type="entry name" value="NAD(P)-bd_dom_sf"/>
</dbReference>
<dbReference type="SUPFAM" id="SSF51735">
    <property type="entry name" value="NAD(P)-binding Rossmann-fold domains"/>
    <property type="match status" value="1"/>
</dbReference>
<dbReference type="PROSITE" id="PS00061">
    <property type="entry name" value="ADH_SHORT"/>
    <property type="match status" value="1"/>
</dbReference>
<dbReference type="InterPro" id="IPR051122">
    <property type="entry name" value="SDR_DHRS6-like"/>
</dbReference>
<organism evidence="4 5">
    <name type="scientific">Streptomyces daliensis</name>
    <dbReference type="NCBI Taxonomy" id="299421"/>
    <lineage>
        <taxon>Bacteria</taxon>
        <taxon>Bacillati</taxon>
        <taxon>Actinomycetota</taxon>
        <taxon>Actinomycetes</taxon>
        <taxon>Kitasatosporales</taxon>
        <taxon>Streptomycetaceae</taxon>
        <taxon>Streptomyces</taxon>
    </lineage>
</organism>
<dbReference type="PANTHER" id="PTHR43477">
    <property type="entry name" value="DIHYDROANTICAPSIN 7-DEHYDROGENASE"/>
    <property type="match status" value="1"/>
</dbReference>
<dbReference type="PANTHER" id="PTHR43477:SF1">
    <property type="entry name" value="DIHYDROANTICAPSIN 7-DEHYDROGENASE"/>
    <property type="match status" value="1"/>
</dbReference>
<keyword evidence="2" id="KW-0560">Oxidoreductase</keyword>
<accession>A0A8T4IJJ9</accession>
<evidence type="ECO:0000256" key="2">
    <source>
        <dbReference type="ARBA" id="ARBA00023002"/>
    </source>
</evidence>
<dbReference type="Gene3D" id="3.40.50.720">
    <property type="entry name" value="NAD(P)-binding Rossmann-like Domain"/>
    <property type="match status" value="1"/>
</dbReference>
<reference evidence="4" key="1">
    <citation type="submission" date="2021-04" db="EMBL/GenBank/DDBJ databases">
        <title>Sequencing of actinobacteria type strains.</title>
        <authorList>
            <person name="Nguyen G.-S."/>
            <person name="Wentzel A."/>
        </authorList>
    </citation>
    <scope>NUCLEOTIDE SEQUENCE</scope>
    <source>
        <strain evidence="4">DSM 42095</strain>
    </source>
</reference>
<proteinExistence type="inferred from homology"/>
<protein>
    <submittedName>
        <fullName evidence="4">SDR family oxidoreductase</fullName>
    </submittedName>
</protein>
<sequence>MEKYNGKRALVIGGSSGIGLSIARLLAAEGAQVMVTGRKEDALEAAGKEGLVAVRSDATSRADIDALAAKAGEVFGQLDAVFLNAGITDSVSFEAMTEETYDAIFAANTKGPYFTLQRLLPLLAEGSGVVLTTSISNVLGQQDHSVYAATKAALRSMARTWARELLPRGIRVNAVSPGPIDTGILYKTLPAEVVEEMFASFAAQIPMGRTGNPEEVARAAVFLAFDATYTTGAELAVDGGGTQL</sequence>
<evidence type="ECO:0000256" key="1">
    <source>
        <dbReference type="ARBA" id="ARBA00006484"/>
    </source>
</evidence>
<name>A0A8T4IJJ9_9ACTN</name>
<dbReference type="GO" id="GO:0016491">
    <property type="term" value="F:oxidoreductase activity"/>
    <property type="evidence" value="ECO:0007669"/>
    <property type="project" value="UniProtKB-KW"/>
</dbReference>
<evidence type="ECO:0000313" key="5">
    <source>
        <dbReference type="Proteomes" id="UP000675554"/>
    </source>
</evidence>
<dbReference type="Proteomes" id="UP000675554">
    <property type="component" value="Unassembled WGS sequence"/>
</dbReference>
<dbReference type="Pfam" id="PF13561">
    <property type="entry name" value="adh_short_C2"/>
    <property type="match status" value="1"/>
</dbReference>